<keyword evidence="2" id="KW-0472">Membrane</keyword>
<dbReference type="Proteomes" id="UP000471026">
    <property type="component" value="Unassembled WGS sequence"/>
</dbReference>
<evidence type="ECO:0000256" key="1">
    <source>
        <dbReference type="SAM" id="MobiDB-lite"/>
    </source>
</evidence>
<proteinExistence type="predicted"/>
<organism evidence="3 4">
    <name type="scientific">Kocuria marina subsp. indica</name>
    <dbReference type="NCBI Taxonomy" id="1049583"/>
    <lineage>
        <taxon>Bacteria</taxon>
        <taxon>Bacillati</taxon>
        <taxon>Actinomycetota</taxon>
        <taxon>Actinomycetes</taxon>
        <taxon>Micrococcales</taxon>
        <taxon>Micrococcaceae</taxon>
        <taxon>Kocuria</taxon>
    </lineage>
</organism>
<feature type="transmembrane region" description="Helical" evidence="2">
    <location>
        <begin position="55"/>
        <end position="76"/>
    </location>
</feature>
<keyword evidence="2" id="KW-0812">Transmembrane</keyword>
<feature type="region of interest" description="Disordered" evidence="1">
    <location>
        <begin position="178"/>
        <end position="269"/>
    </location>
</feature>
<feature type="compositionally biased region" description="Low complexity" evidence="1">
    <location>
        <begin position="215"/>
        <end position="228"/>
    </location>
</feature>
<feature type="transmembrane region" description="Helical" evidence="2">
    <location>
        <begin position="88"/>
        <end position="111"/>
    </location>
</feature>
<accession>A0A6N9QYL1</accession>
<name>A0A6N9QYL1_9MICC</name>
<evidence type="ECO:0000256" key="2">
    <source>
        <dbReference type="SAM" id="Phobius"/>
    </source>
</evidence>
<keyword evidence="2" id="KW-1133">Transmembrane helix</keyword>
<dbReference type="EMBL" id="WMHZ01000006">
    <property type="protein sequence ID" value="NDO77747.1"/>
    <property type="molecule type" value="Genomic_DNA"/>
</dbReference>
<gene>
    <name evidence="3" type="ORF">GKZ75_05745</name>
</gene>
<protein>
    <submittedName>
        <fullName evidence="3">Uncharacterized protein</fullName>
    </submittedName>
</protein>
<dbReference type="AlphaFoldDB" id="A0A6N9QYL1"/>
<comment type="caution">
    <text evidence="3">The sequence shown here is derived from an EMBL/GenBank/DDBJ whole genome shotgun (WGS) entry which is preliminary data.</text>
</comment>
<evidence type="ECO:0000313" key="3">
    <source>
        <dbReference type="EMBL" id="NDO77747.1"/>
    </source>
</evidence>
<feature type="compositionally biased region" description="Low complexity" evidence="1">
    <location>
        <begin position="251"/>
        <end position="269"/>
    </location>
</feature>
<dbReference type="RefSeq" id="WP_162229164.1">
    <property type="nucleotide sequence ID" value="NZ_WMHZ01000006.1"/>
</dbReference>
<feature type="compositionally biased region" description="Pro residues" evidence="1">
    <location>
        <begin position="241"/>
        <end position="250"/>
    </location>
</feature>
<evidence type="ECO:0000313" key="4">
    <source>
        <dbReference type="Proteomes" id="UP000471026"/>
    </source>
</evidence>
<sequence length="298" mass="31067">MAPILAAAIVLAFIALGELVSLWSKARVPALLVAMLGVFVFAKAGIIPADLVETSTMVALGALIQPALMVHMGSLIPLSVIRQQWRAVLIALAGMVVGVGFVLAAVTPLFGFEYAVAGSGPLAGGIVSTALTTQGLTGAGVAGAVLVVPTLVLMLQSLPSMPLTNLLLRRYALHLRDGTGRERRRRTASRPGVPPRSGVRRAALRGPCPDRATTPRRPVPSSVPTRRSPTPRPRTRRSPTGRPPTRPPNPRATAASGAAPRGARSSGCPNPCARTSCSYCSSCCSRAPRRSTWVSGRA</sequence>
<feature type="transmembrane region" description="Helical" evidence="2">
    <location>
        <begin position="131"/>
        <end position="155"/>
    </location>
</feature>
<reference evidence="3 4" key="1">
    <citation type="submission" date="2019-11" db="EMBL/GenBank/DDBJ databases">
        <title>Draft genome sequence of Kocuria indica DP-K7, a methyl red degrading Actinobacterium.</title>
        <authorList>
            <person name="Kumaran S."/>
            <person name="Tischler D."/>
            <person name="Ngo A.C.R."/>
            <person name="Schultes F."/>
        </authorList>
    </citation>
    <scope>NUCLEOTIDE SEQUENCE [LARGE SCALE GENOMIC DNA]</scope>
    <source>
        <strain evidence="3 4">DP-K7</strain>
    </source>
</reference>
<feature type="transmembrane region" description="Helical" evidence="2">
    <location>
        <begin position="6"/>
        <end position="23"/>
    </location>
</feature>
<feature type="transmembrane region" description="Helical" evidence="2">
    <location>
        <begin position="30"/>
        <end position="49"/>
    </location>
</feature>